<feature type="domain" description="AMP-binding enzyme C-terminal" evidence="5">
    <location>
        <begin position="3"/>
        <end position="73"/>
    </location>
</feature>
<dbReference type="InterPro" id="IPR045851">
    <property type="entry name" value="AMP-bd_C_sf"/>
</dbReference>
<protein>
    <recommendedName>
        <fullName evidence="5">AMP-binding enzyme C-terminal domain-containing protein</fullName>
    </recommendedName>
</protein>
<gene>
    <name evidence="6" type="ORF">GCM10009559_25870</name>
</gene>
<dbReference type="Gene3D" id="3.30.300.30">
    <property type="match status" value="1"/>
</dbReference>
<evidence type="ECO:0000256" key="4">
    <source>
        <dbReference type="ARBA" id="ARBA00023098"/>
    </source>
</evidence>
<name>A0ABP4AF50_9PSEU</name>
<evidence type="ECO:0000313" key="7">
    <source>
        <dbReference type="Proteomes" id="UP001499967"/>
    </source>
</evidence>
<keyword evidence="3" id="KW-0276">Fatty acid metabolism</keyword>
<evidence type="ECO:0000256" key="1">
    <source>
        <dbReference type="ARBA" id="ARBA00006432"/>
    </source>
</evidence>
<keyword evidence="4" id="KW-0443">Lipid metabolism</keyword>
<comment type="similarity">
    <text evidence="1">Belongs to the ATP-dependent AMP-binding enzyme family.</text>
</comment>
<sequence length="93" mass="10182">MLLLRHPRVAAAAVVTMPDPRLGERTCAYVVVEGAELTMSEMQAHFAALGVAKFKWPERIEHLPEIPRTLVGKTDKMRLAADIAQKVSTGSVT</sequence>
<dbReference type="PANTHER" id="PTHR43859">
    <property type="entry name" value="ACYL-ACTIVATING ENZYME"/>
    <property type="match status" value="1"/>
</dbReference>
<evidence type="ECO:0000256" key="3">
    <source>
        <dbReference type="ARBA" id="ARBA00022832"/>
    </source>
</evidence>
<evidence type="ECO:0000313" key="6">
    <source>
        <dbReference type="EMBL" id="GAA0934905.1"/>
    </source>
</evidence>
<dbReference type="EMBL" id="BAAAHP010000075">
    <property type="protein sequence ID" value="GAA0934905.1"/>
    <property type="molecule type" value="Genomic_DNA"/>
</dbReference>
<organism evidence="6 7">
    <name type="scientific">Pseudonocardia zijingensis</name>
    <dbReference type="NCBI Taxonomy" id="153376"/>
    <lineage>
        <taxon>Bacteria</taxon>
        <taxon>Bacillati</taxon>
        <taxon>Actinomycetota</taxon>
        <taxon>Actinomycetes</taxon>
        <taxon>Pseudonocardiales</taxon>
        <taxon>Pseudonocardiaceae</taxon>
        <taxon>Pseudonocardia</taxon>
    </lineage>
</organism>
<accession>A0ABP4AF50</accession>
<proteinExistence type="inferred from homology"/>
<reference evidence="7" key="1">
    <citation type="journal article" date="2019" name="Int. J. Syst. Evol. Microbiol.">
        <title>The Global Catalogue of Microorganisms (GCM) 10K type strain sequencing project: providing services to taxonomists for standard genome sequencing and annotation.</title>
        <authorList>
            <consortium name="The Broad Institute Genomics Platform"/>
            <consortium name="The Broad Institute Genome Sequencing Center for Infectious Disease"/>
            <person name="Wu L."/>
            <person name="Ma J."/>
        </authorList>
    </citation>
    <scope>NUCLEOTIDE SEQUENCE [LARGE SCALE GENOMIC DNA]</scope>
    <source>
        <strain evidence="7">JCM 11117</strain>
    </source>
</reference>
<comment type="caution">
    <text evidence="6">The sequence shown here is derived from an EMBL/GenBank/DDBJ whole genome shotgun (WGS) entry which is preliminary data.</text>
</comment>
<dbReference type="SUPFAM" id="SSF56801">
    <property type="entry name" value="Acetyl-CoA synthetase-like"/>
    <property type="match status" value="1"/>
</dbReference>
<keyword evidence="2" id="KW-0436">Ligase</keyword>
<evidence type="ECO:0000259" key="5">
    <source>
        <dbReference type="Pfam" id="PF13193"/>
    </source>
</evidence>
<evidence type="ECO:0000256" key="2">
    <source>
        <dbReference type="ARBA" id="ARBA00022598"/>
    </source>
</evidence>
<dbReference type="InterPro" id="IPR025110">
    <property type="entry name" value="AMP-bd_C"/>
</dbReference>
<dbReference type="PANTHER" id="PTHR43859:SF4">
    <property type="entry name" value="BUTANOATE--COA LIGASE AAE1-RELATED"/>
    <property type="match status" value="1"/>
</dbReference>
<dbReference type="Proteomes" id="UP001499967">
    <property type="component" value="Unassembled WGS sequence"/>
</dbReference>
<dbReference type="Pfam" id="PF13193">
    <property type="entry name" value="AMP-binding_C"/>
    <property type="match status" value="1"/>
</dbReference>
<keyword evidence="7" id="KW-1185">Reference proteome</keyword>